<dbReference type="AlphaFoldDB" id="A0A0L9YAW5"/>
<evidence type="ECO:0000313" key="2">
    <source>
        <dbReference type="Proteomes" id="UP000476820"/>
    </source>
</evidence>
<organism evidence="1 2">
    <name type="scientific">Clostridium botulinum</name>
    <dbReference type="NCBI Taxonomy" id="1491"/>
    <lineage>
        <taxon>Bacteria</taxon>
        <taxon>Bacillati</taxon>
        <taxon>Bacillota</taxon>
        <taxon>Clostridia</taxon>
        <taxon>Eubacteriales</taxon>
        <taxon>Clostridiaceae</taxon>
        <taxon>Clostridium</taxon>
    </lineage>
</organism>
<proteinExistence type="predicted"/>
<accession>A0A0L9YAW5</accession>
<comment type="caution">
    <text evidence="1">The sequence shown here is derived from an EMBL/GenBank/DDBJ whole genome shotgun (WGS) entry which is preliminary data.</text>
</comment>
<name>A0A0L9YAW5_CLOBO</name>
<dbReference type="RefSeq" id="WP_035791571.1">
    <property type="nucleotide sequence ID" value="NZ_JACBBA010000004.1"/>
</dbReference>
<reference evidence="1 2" key="1">
    <citation type="submission" date="2019-04" db="EMBL/GenBank/DDBJ databases">
        <title>Genome sequencing of Clostridium botulinum Groups I-IV and Clostridium butyricum.</title>
        <authorList>
            <person name="Brunt J."/>
            <person name="Van Vliet A.H.M."/>
            <person name="Stringer S.C."/>
            <person name="Carter A.T."/>
            <person name="Peck M.W."/>
        </authorList>
    </citation>
    <scope>NUCLEOTIDE SEQUENCE [LARGE SCALE GENOMIC DNA]</scope>
    <source>
        <strain evidence="1 2">1605</strain>
    </source>
</reference>
<protein>
    <submittedName>
        <fullName evidence="1">Uncharacterized protein</fullName>
    </submittedName>
</protein>
<evidence type="ECO:0000313" key="1">
    <source>
        <dbReference type="EMBL" id="NFF87666.1"/>
    </source>
</evidence>
<sequence>MIKKATVTDVSENKIKVTIKDIDNVVSDWINISPQKCKIKIGDITHIGCEYTPIYSINDSVIVSFNNSIKGLSVIGKWEDN</sequence>
<gene>
    <name evidence="1" type="ORF">FC774_07230</name>
</gene>
<dbReference type="Proteomes" id="UP000476820">
    <property type="component" value="Unassembled WGS sequence"/>
</dbReference>
<dbReference type="EMBL" id="SWOV01000014">
    <property type="protein sequence ID" value="NFF87666.1"/>
    <property type="molecule type" value="Genomic_DNA"/>
</dbReference>